<feature type="compositionally biased region" description="Basic residues" evidence="2">
    <location>
        <begin position="141"/>
        <end position="151"/>
    </location>
</feature>
<proteinExistence type="predicted"/>
<evidence type="ECO:0000256" key="2">
    <source>
        <dbReference type="SAM" id="MobiDB-lite"/>
    </source>
</evidence>
<feature type="region of interest" description="Disordered" evidence="2">
    <location>
        <begin position="1"/>
        <end position="82"/>
    </location>
</feature>
<accession>A0A8B7ZFX0</accession>
<reference evidence="4" key="1">
    <citation type="submission" date="2025-08" db="UniProtKB">
        <authorList>
            <consortium name="RefSeq"/>
        </authorList>
    </citation>
    <scope>IDENTIFICATION</scope>
</reference>
<dbReference type="InterPro" id="IPR023246">
    <property type="entry name" value="AUTS2"/>
</dbReference>
<dbReference type="Proteomes" id="UP000694845">
    <property type="component" value="Unplaced"/>
</dbReference>
<organism evidence="3 4">
    <name type="scientific">Acanthaster planci</name>
    <name type="common">Crown-of-thorns starfish</name>
    <dbReference type="NCBI Taxonomy" id="133434"/>
    <lineage>
        <taxon>Eukaryota</taxon>
        <taxon>Metazoa</taxon>
        <taxon>Echinodermata</taxon>
        <taxon>Eleutherozoa</taxon>
        <taxon>Asterozoa</taxon>
        <taxon>Asteroidea</taxon>
        <taxon>Valvatacea</taxon>
        <taxon>Valvatida</taxon>
        <taxon>Acanthasteridae</taxon>
        <taxon>Acanthaster</taxon>
    </lineage>
</organism>
<feature type="compositionally biased region" description="Basic and acidic residues" evidence="2">
    <location>
        <begin position="120"/>
        <end position="140"/>
    </location>
</feature>
<dbReference type="PANTHER" id="PTHR14429:SF22">
    <property type="entry name" value="AGAP013055-PA"/>
    <property type="match status" value="1"/>
</dbReference>
<evidence type="ECO:0000313" key="3">
    <source>
        <dbReference type="Proteomes" id="UP000694845"/>
    </source>
</evidence>
<keyword evidence="1" id="KW-0597">Phosphoprotein</keyword>
<dbReference type="KEGG" id="aplc:110986303"/>
<protein>
    <submittedName>
        <fullName evidence="4">Autism susceptibility gene 2 protein-like</fullName>
    </submittedName>
</protein>
<dbReference type="PANTHER" id="PTHR14429">
    <property type="entry name" value="FIBROSIN FAMILY MEMBER"/>
    <property type="match status" value="1"/>
</dbReference>
<feature type="compositionally biased region" description="Basic residues" evidence="2">
    <location>
        <begin position="60"/>
        <end position="71"/>
    </location>
</feature>
<feature type="compositionally biased region" description="Polar residues" evidence="2">
    <location>
        <begin position="24"/>
        <end position="40"/>
    </location>
</feature>
<evidence type="ECO:0000313" key="4">
    <source>
        <dbReference type="RefSeq" id="XP_022103760.1"/>
    </source>
</evidence>
<dbReference type="RefSeq" id="XP_022103760.1">
    <property type="nucleotide sequence ID" value="XM_022248068.1"/>
</dbReference>
<feature type="region of interest" description="Disordered" evidence="2">
    <location>
        <begin position="117"/>
        <end position="158"/>
    </location>
</feature>
<gene>
    <name evidence="4" type="primary">LOC110986303</name>
</gene>
<name>A0A8B7ZFX0_ACAPL</name>
<dbReference type="GeneID" id="110986303"/>
<feature type="compositionally biased region" description="Basic and acidic residues" evidence="2">
    <location>
        <begin position="194"/>
        <end position="204"/>
    </location>
</feature>
<keyword evidence="3" id="KW-1185">Reference proteome</keyword>
<dbReference type="AlphaFoldDB" id="A0A8B7ZFX0"/>
<evidence type="ECO:0000256" key="1">
    <source>
        <dbReference type="ARBA" id="ARBA00022553"/>
    </source>
</evidence>
<sequence>MENEQKKRSQRNRRRERAQELKQRQQMQMLQNGENKSQDNGGSGDDDDDGPPPPRGPRERTRHRPKKRKSSRSSSNDEDIIDGFAISSFPTLDAMEPDTPQCPISDKYILGCYAATANDGKTKDSKKSRQSLEDSTNTDRSKRKRPYRKKEVKADQTVGRRQHVVTENIDVNTGVDILHDPCQRTGARRAHTAPNHDARSSMLY</sequence>
<feature type="region of interest" description="Disordered" evidence="2">
    <location>
        <begin position="182"/>
        <end position="204"/>
    </location>
</feature>